<proteinExistence type="predicted"/>
<dbReference type="EMBL" id="KZ989641">
    <property type="protein sequence ID" value="RKP25722.1"/>
    <property type="molecule type" value="Genomic_DNA"/>
</dbReference>
<evidence type="ECO:0000259" key="2">
    <source>
        <dbReference type="PROSITE" id="PS50848"/>
    </source>
</evidence>
<dbReference type="OrthoDB" id="196858at2759"/>
<feature type="compositionally biased region" description="Low complexity" evidence="1">
    <location>
        <begin position="7"/>
        <end position="17"/>
    </location>
</feature>
<dbReference type="InterPro" id="IPR051213">
    <property type="entry name" value="START_lipid_transfer"/>
</dbReference>
<dbReference type="InterPro" id="IPR023393">
    <property type="entry name" value="START-like_dom_sf"/>
</dbReference>
<evidence type="ECO:0000313" key="4">
    <source>
        <dbReference type="Proteomes" id="UP000278143"/>
    </source>
</evidence>
<evidence type="ECO:0000313" key="3">
    <source>
        <dbReference type="EMBL" id="RKP25722.1"/>
    </source>
</evidence>
<dbReference type="InterPro" id="IPR002913">
    <property type="entry name" value="START_lipid-bd_dom"/>
</dbReference>
<reference evidence="4" key="1">
    <citation type="journal article" date="2018" name="Nat. Microbiol.">
        <title>Leveraging single-cell genomics to expand the fungal tree of life.</title>
        <authorList>
            <person name="Ahrendt S.R."/>
            <person name="Quandt C.A."/>
            <person name="Ciobanu D."/>
            <person name="Clum A."/>
            <person name="Salamov A."/>
            <person name="Andreopoulos B."/>
            <person name="Cheng J.F."/>
            <person name="Woyke T."/>
            <person name="Pelin A."/>
            <person name="Henrissat B."/>
            <person name="Reynolds N.K."/>
            <person name="Benny G.L."/>
            <person name="Smith M.E."/>
            <person name="James T.Y."/>
            <person name="Grigoriev I.V."/>
        </authorList>
    </citation>
    <scope>NUCLEOTIDE SEQUENCE [LARGE SCALE GENOMIC DNA]</scope>
    <source>
        <strain evidence="4">Benny S71-1</strain>
    </source>
</reference>
<dbReference type="Pfam" id="PF01852">
    <property type="entry name" value="START"/>
    <property type="match status" value="1"/>
</dbReference>
<accession>A0A4P9Z1B0</accession>
<evidence type="ECO:0000256" key="1">
    <source>
        <dbReference type="SAM" id="MobiDB-lite"/>
    </source>
</evidence>
<dbReference type="PANTHER" id="PTHR19308">
    <property type="entry name" value="PHOSPHATIDYLCHOLINE TRANSFER PROTEIN"/>
    <property type="match status" value="1"/>
</dbReference>
<protein>
    <recommendedName>
        <fullName evidence="2">START domain-containing protein</fullName>
    </recommendedName>
</protein>
<dbReference type="Proteomes" id="UP000278143">
    <property type="component" value="Unassembled WGS sequence"/>
</dbReference>
<feature type="domain" description="START" evidence="2">
    <location>
        <begin position="48"/>
        <end position="210"/>
    </location>
</feature>
<feature type="region of interest" description="Disordered" evidence="1">
    <location>
        <begin position="1"/>
        <end position="23"/>
    </location>
</feature>
<dbReference type="Gene3D" id="3.30.530.20">
    <property type="match status" value="1"/>
</dbReference>
<dbReference type="PANTHER" id="PTHR19308:SF14">
    <property type="entry name" value="START DOMAIN-CONTAINING PROTEIN"/>
    <property type="match status" value="1"/>
</dbReference>
<gene>
    <name evidence="3" type="ORF">SYNPS1DRAFT_15249</name>
</gene>
<dbReference type="GO" id="GO:0005737">
    <property type="term" value="C:cytoplasm"/>
    <property type="evidence" value="ECO:0007669"/>
    <property type="project" value="UniProtKB-ARBA"/>
</dbReference>
<sequence>MLKTHSRPSSQLSRRPSATPSLVPAHRHAEAIVRARNMVSQLLPLSEWQWQQEQRGISVYTRPMANKPLPTVRGDAVIKGWSVEEVMAAVRSFDCRKYWDERFDGGHVIEWLDARTALAYSAAKGTFPVSGRDFCVVSEVRHDPESQTLQVVNTSVEDPSMPEQPKRVRAQLDMNAWILKADPESPTTVHATYMVQFDPRGSLPSSLAKTVQTQMPMCVARVAEFLAKYTPPPSISRTTLARSNEKYDVARAAW</sequence>
<dbReference type="SMART" id="SM00234">
    <property type="entry name" value="START"/>
    <property type="match status" value="1"/>
</dbReference>
<dbReference type="CDD" id="cd00177">
    <property type="entry name" value="START"/>
    <property type="match status" value="1"/>
</dbReference>
<dbReference type="AlphaFoldDB" id="A0A4P9Z1B0"/>
<dbReference type="PROSITE" id="PS50848">
    <property type="entry name" value="START"/>
    <property type="match status" value="1"/>
</dbReference>
<dbReference type="GO" id="GO:0008289">
    <property type="term" value="F:lipid binding"/>
    <property type="evidence" value="ECO:0007669"/>
    <property type="project" value="InterPro"/>
</dbReference>
<feature type="non-terminal residue" evidence="3">
    <location>
        <position position="254"/>
    </location>
</feature>
<organism evidence="3 4">
    <name type="scientific">Syncephalis pseudoplumigaleata</name>
    <dbReference type="NCBI Taxonomy" id="1712513"/>
    <lineage>
        <taxon>Eukaryota</taxon>
        <taxon>Fungi</taxon>
        <taxon>Fungi incertae sedis</taxon>
        <taxon>Zoopagomycota</taxon>
        <taxon>Zoopagomycotina</taxon>
        <taxon>Zoopagomycetes</taxon>
        <taxon>Zoopagales</taxon>
        <taxon>Piptocephalidaceae</taxon>
        <taxon>Syncephalis</taxon>
    </lineage>
</organism>
<keyword evidence="4" id="KW-1185">Reference proteome</keyword>
<name>A0A4P9Z1B0_9FUNG</name>
<dbReference type="SUPFAM" id="SSF55961">
    <property type="entry name" value="Bet v1-like"/>
    <property type="match status" value="1"/>
</dbReference>